<evidence type="ECO:0000313" key="1">
    <source>
        <dbReference type="EMBL" id="GFY08798.1"/>
    </source>
</evidence>
<gene>
    <name evidence="1" type="ORF">TNCV_4659911</name>
</gene>
<reference evidence="1" key="1">
    <citation type="submission" date="2020-08" db="EMBL/GenBank/DDBJ databases">
        <title>Multicomponent nature underlies the extraordinary mechanical properties of spider dragline silk.</title>
        <authorList>
            <person name="Kono N."/>
            <person name="Nakamura H."/>
            <person name="Mori M."/>
            <person name="Yoshida Y."/>
            <person name="Ohtoshi R."/>
            <person name="Malay A.D."/>
            <person name="Moran D.A.P."/>
            <person name="Tomita M."/>
            <person name="Numata K."/>
            <person name="Arakawa K."/>
        </authorList>
    </citation>
    <scope>NUCLEOTIDE SEQUENCE</scope>
</reference>
<keyword evidence="2" id="KW-1185">Reference proteome</keyword>
<evidence type="ECO:0000313" key="2">
    <source>
        <dbReference type="Proteomes" id="UP000887159"/>
    </source>
</evidence>
<sequence length="77" mass="8760">MSDAKINTAVTVNEKIPKNDENFNVEDSVHTHKISYSLGLKAVKTTVQYFKPGASVMDLLFLRCLRDEEAKRRVQYG</sequence>
<dbReference type="EMBL" id="BMAU01021284">
    <property type="protein sequence ID" value="GFY08798.1"/>
    <property type="molecule type" value="Genomic_DNA"/>
</dbReference>
<comment type="caution">
    <text evidence="1">The sequence shown here is derived from an EMBL/GenBank/DDBJ whole genome shotgun (WGS) entry which is preliminary data.</text>
</comment>
<name>A0A8X6VIA4_TRICX</name>
<protein>
    <submittedName>
        <fullName evidence="1">Uncharacterized protein</fullName>
    </submittedName>
</protein>
<accession>A0A8X6VIA4</accession>
<proteinExistence type="predicted"/>
<dbReference type="Proteomes" id="UP000887159">
    <property type="component" value="Unassembled WGS sequence"/>
</dbReference>
<organism evidence="1 2">
    <name type="scientific">Trichonephila clavipes</name>
    <name type="common">Golden silk orbweaver</name>
    <name type="synonym">Nephila clavipes</name>
    <dbReference type="NCBI Taxonomy" id="2585209"/>
    <lineage>
        <taxon>Eukaryota</taxon>
        <taxon>Metazoa</taxon>
        <taxon>Ecdysozoa</taxon>
        <taxon>Arthropoda</taxon>
        <taxon>Chelicerata</taxon>
        <taxon>Arachnida</taxon>
        <taxon>Araneae</taxon>
        <taxon>Araneomorphae</taxon>
        <taxon>Entelegynae</taxon>
        <taxon>Araneoidea</taxon>
        <taxon>Nephilidae</taxon>
        <taxon>Trichonephila</taxon>
    </lineage>
</organism>
<dbReference type="AlphaFoldDB" id="A0A8X6VIA4"/>